<proteinExistence type="inferred from homology"/>
<dbReference type="Pfam" id="PF13847">
    <property type="entry name" value="Methyltransf_31"/>
    <property type="match status" value="1"/>
</dbReference>
<evidence type="ECO:0000256" key="1">
    <source>
        <dbReference type="ARBA" id="ARBA00008361"/>
    </source>
</evidence>
<dbReference type="AlphaFoldDB" id="A0A0G4F192"/>
<feature type="domain" description="Methyltransferase" evidence="7">
    <location>
        <begin position="505"/>
        <end position="636"/>
    </location>
</feature>
<dbReference type="GO" id="GO:0008168">
    <property type="term" value="F:methyltransferase activity"/>
    <property type="evidence" value="ECO:0007669"/>
    <property type="project" value="UniProtKB-KW"/>
</dbReference>
<keyword evidence="6" id="KW-0732">Signal</keyword>
<evidence type="ECO:0000313" key="8">
    <source>
        <dbReference type="EMBL" id="CEM05328.1"/>
    </source>
</evidence>
<feature type="region of interest" description="Disordered" evidence="5">
    <location>
        <begin position="343"/>
        <end position="365"/>
    </location>
</feature>
<feature type="region of interest" description="Disordered" evidence="5">
    <location>
        <begin position="143"/>
        <end position="182"/>
    </location>
</feature>
<feature type="signal peptide" evidence="6">
    <location>
        <begin position="1"/>
        <end position="20"/>
    </location>
</feature>
<accession>A0A0G4F192</accession>
<protein>
    <recommendedName>
        <fullName evidence="7">Methyltransferase domain-containing protein</fullName>
    </recommendedName>
</protein>
<dbReference type="SUPFAM" id="SSF53335">
    <property type="entry name" value="S-adenosyl-L-methionine-dependent methyltransferases"/>
    <property type="match status" value="1"/>
</dbReference>
<gene>
    <name evidence="8" type="ORF">Cvel_14549</name>
</gene>
<dbReference type="EMBL" id="CDMZ01000045">
    <property type="protein sequence ID" value="CEM05328.1"/>
    <property type="molecule type" value="Genomic_DNA"/>
</dbReference>
<dbReference type="CDD" id="cd02440">
    <property type="entry name" value="AdoMet_MTases"/>
    <property type="match status" value="1"/>
</dbReference>
<dbReference type="VEuPathDB" id="CryptoDB:Cvel_14549"/>
<dbReference type="InterPro" id="IPR051419">
    <property type="entry name" value="Lys/N-term_MeTrsfase_sf"/>
</dbReference>
<keyword evidence="4" id="KW-0175">Coiled coil</keyword>
<keyword evidence="2" id="KW-0489">Methyltransferase</keyword>
<organism evidence="8">
    <name type="scientific">Chromera velia CCMP2878</name>
    <dbReference type="NCBI Taxonomy" id="1169474"/>
    <lineage>
        <taxon>Eukaryota</taxon>
        <taxon>Sar</taxon>
        <taxon>Alveolata</taxon>
        <taxon>Colpodellida</taxon>
        <taxon>Chromeraceae</taxon>
        <taxon>Chromera</taxon>
    </lineage>
</organism>
<evidence type="ECO:0000256" key="2">
    <source>
        <dbReference type="ARBA" id="ARBA00022603"/>
    </source>
</evidence>
<evidence type="ECO:0000256" key="5">
    <source>
        <dbReference type="SAM" id="MobiDB-lite"/>
    </source>
</evidence>
<dbReference type="Gene3D" id="3.40.50.150">
    <property type="entry name" value="Vaccinia Virus protein VP39"/>
    <property type="match status" value="1"/>
</dbReference>
<evidence type="ECO:0000259" key="7">
    <source>
        <dbReference type="Pfam" id="PF13847"/>
    </source>
</evidence>
<evidence type="ECO:0000256" key="3">
    <source>
        <dbReference type="ARBA" id="ARBA00022679"/>
    </source>
</evidence>
<evidence type="ECO:0000256" key="6">
    <source>
        <dbReference type="SAM" id="SignalP"/>
    </source>
</evidence>
<name>A0A0G4F192_9ALVE</name>
<sequence>MPSLLDLALLVLLHTSVVVSFTLVGQRVAGCLPRRGAGCSSALSAETIKVMSEPETKPRPTDKDLDARIREWLKLEYGLMIGHDPIREVLENSEALKQYRDGINSQMERLYNVGVQQSSSETTQREKGGTRDMLESYLDAAVEREALPSPSKQEETDTDSADESEDEKDELSEEEKALFEDFENNKDEIIRRIIENHKKREAEEEEKKRRASLLTRAIVESIHGEALPSSRTETPEEREEKQKILAEEMEKYEKANEKIQELIEKKRAEQDAVESEKQLKNPTALKSLFAQAGLSQPELALFDDPSRNADRIGDILVNRGLIRKTDVTYLREKPAGFLNAMESSLSSPLAPQRTDEESSSSTGGRFGVAEMMRKMTEGTGGLEDPMASLKGLSSTELRGMVKAVEAMNKKRTGSQETALTAEEKQTLLKGQNVILEMENRNRALVGHDGSRYAEGEAAEFFNKAVGQQQPMNKRYWEDRFKVDDSLVDWYAPWSFFKPFLQSQISSSDRILNLGSGTSRLPFEMYDDGLRDVTSVDWAGSAVANLREHAMDRGMGELQFRKADARYMGDKVSSESFDFVIDKGLLDSVLGSGAPTAAEDAEKIANEVFRVLKPGGSFFCISHGRPSQRLATLRANNIDLKLGNIEPVTDAGRRGDFLDWSLEVVPISKEEGIILKKKTYSIMEEVKEKWEHVRRKIGDRDPGALEIVESQFGEIRKIHDQLMDELPLLHKYEKEDQVAFQKEWYQTEQALKEITEIVDNFLPMPAIDWDVREASFVVYKMRKVANPELPSSLASRLRPS</sequence>
<comment type="similarity">
    <text evidence="1">Belongs to the methyltransferase superfamily.</text>
</comment>
<dbReference type="InterPro" id="IPR029063">
    <property type="entry name" value="SAM-dependent_MTases_sf"/>
</dbReference>
<dbReference type="GO" id="GO:0032259">
    <property type="term" value="P:methylation"/>
    <property type="evidence" value="ECO:0007669"/>
    <property type="project" value="UniProtKB-KW"/>
</dbReference>
<keyword evidence="3" id="KW-0808">Transferase</keyword>
<feature type="coiled-coil region" evidence="4">
    <location>
        <begin position="238"/>
        <end position="279"/>
    </location>
</feature>
<dbReference type="InterPro" id="IPR025714">
    <property type="entry name" value="Methyltranfer_dom"/>
</dbReference>
<dbReference type="PANTHER" id="PTHR12176">
    <property type="entry name" value="SAM-DEPENDENT METHYLTRANSFERASE SUPERFAMILY PROTEIN"/>
    <property type="match status" value="1"/>
</dbReference>
<feature type="compositionally biased region" description="Acidic residues" evidence="5">
    <location>
        <begin position="156"/>
        <end position="173"/>
    </location>
</feature>
<reference evidence="8" key="1">
    <citation type="submission" date="2014-11" db="EMBL/GenBank/DDBJ databases">
        <authorList>
            <person name="Otto D Thomas"/>
            <person name="Naeem Raeece"/>
        </authorList>
    </citation>
    <scope>NUCLEOTIDE SEQUENCE</scope>
</reference>
<evidence type="ECO:0000256" key="4">
    <source>
        <dbReference type="SAM" id="Coils"/>
    </source>
</evidence>
<feature type="chain" id="PRO_5005188467" description="Methyltransferase domain-containing protein" evidence="6">
    <location>
        <begin position="21"/>
        <end position="799"/>
    </location>
</feature>